<dbReference type="PROSITE" id="PS51417">
    <property type="entry name" value="ARF"/>
    <property type="match status" value="1"/>
</dbReference>
<dbReference type="GO" id="GO:0042175">
    <property type="term" value="C:nuclear outer membrane-endoplasmic reticulum membrane network"/>
    <property type="evidence" value="ECO:0007669"/>
    <property type="project" value="EnsemblFungi"/>
</dbReference>
<comment type="similarity">
    <text evidence="5">Belongs to the small GTPase superfamily. Arf family.</text>
</comment>
<keyword evidence="4" id="KW-0460">Magnesium</keyword>
<dbReference type="STRING" id="329046.A0A1Y2B6J0"/>
<keyword evidence="4" id="KW-0479">Metal-binding</keyword>
<dbReference type="SMART" id="SM00177">
    <property type="entry name" value="ARF"/>
    <property type="match status" value="1"/>
</dbReference>
<name>A0A1Y2B6J0_9FUNG</name>
<dbReference type="GO" id="GO:0046872">
    <property type="term" value="F:metal ion binding"/>
    <property type="evidence" value="ECO:0007669"/>
    <property type="project" value="UniProtKB-KW"/>
</dbReference>
<protein>
    <submittedName>
        <fullName evidence="6">p-loop containing nucleoside triphosphate hydrolase protein</fullName>
    </submittedName>
</protein>
<organism evidence="6 7">
    <name type="scientific">Rhizoclosmatium globosum</name>
    <dbReference type="NCBI Taxonomy" id="329046"/>
    <lineage>
        <taxon>Eukaryota</taxon>
        <taxon>Fungi</taxon>
        <taxon>Fungi incertae sedis</taxon>
        <taxon>Chytridiomycota</taxon>
        <taxon>Chytridiomycota incertae sedis</taxon>
        <taxon>Chytridiomycetes</taxon>
        <taxon>Chytridiales</taxon>
        <taxon>Chytriomycetaceae</taxon>
        <taxon>Rhizoclosmatium</taxon>
    </lineage>
</organism>
<keyword evidence="1 3" id="KW-0547">Nucleotide-binding</keyword>
<dbReference type="GO" id="GO:0043001">
    <property type="term" value="P:Golgi to plasma membrane protein transport"/>
    <property type="evidence" value="ECO:0007669"/>
    <property type="project" value="EnsemblFungi"/>
</dbReference>
<dbReference type="GO" id="GO:0005525">
    <property type="term" value="F:GTP binding"/>
    <property type="evidence" value="ECO:0007669"/>
    <property type="project" value="UniProtKB-KW"/>
</dbReference>
<comment type="caution">
    <text evidence="6">The sequence shown here is derived from an EMBL/GenBank/DDBJ whole genome shotgun (WGS) entry which is preliminary data.</text>
</comment>
<evidence type="ECO:0000313" key="7">
    <source>
        <dbReference type="Proteomes" id="UP000193642"/>
    </source>
</evidence>
<keyword evidence="6" id="KW-0378">Hydrolase</keyword>
<evidence type="ECO:0000313" key="6">
    <source>
        <dbReference type="EMBL" id="ORY30453.1"/>
    </source>
</evidence>
<dbReference type="OrthoDB" id="414781at2759"/>
<accession>A0A1Y2B6J0</accession>
<keyword evidence="2 3" id="KW-0342">GTP-binding</keyword>
<dbReference type="SMART" id="SM00178">
    <property type="entry name" value="SAR"/>
    <property type="match status" value="1"/>
</dbReference>
<feature type="binding site" evidence="3">
    <location>
        <begin position="119"/>
        <end position="122"/>
    </location>
    <ligand>
        <name>GTP</name>
        <dbReference type="ChEBI" id="CHEBI:37565"/>
    </ligand>
</feature>
<dbReference type="Proteomes" id="UP000193642">
    <property type="component" value="Unassembled WGS sequence"/>
</dbReference>
<evidence type="ECO:0000256" key="5">
    <source>
        <dbReference type="RuleBase" id="RU003925"/>
    </source>
</evidence>
<dbReference type="GO" id="GO:0005794">
    <property type="term" value="C:Golgi apparatus"/>
    <property type="evidence" value="ECO:0007669"/>
    <property type="project" value="EnsemblFungi"/>
</dbReference>
<dbReference type="NCBIfam" id="TIGR00231">
    <property type="entry name" value="small_GTP"/>
    <property type="match status" value="1"/>
</dbReference>
<dbReference type="GO" id="GO:0006886">
    <property type="term" value="P:intracellular protein transport"/>
    <property type="evidence" value="ECO:0007669"/>
    <property type="project" value="EnsemblFungi"/>
</dbReference>
<dbReference type="PANTHER" id="PTHR45909">
    <property type="entry name" value="ADP-RIBOSYLATION FACTOR-RELATED PROTEIN 1"/>
    <property type="match status" value="1"/>
</dbReference>
<dbReference type="Gene3D" id="3.40.50.300">
    <property type="entry name" value="P-loop containing nucleotide triphosphate hydrolases"/>
    <property type="match status" value="1"/>
</dbReference>
<feature type="binding site" evidence="4">
    <location>
        <position position="41"/>
    </location>
    <ligand>
        <name>Mg(2+)</name>
        <dbReference type="ChEBI" id="CHEBI:18420"/>
    </ligand>
</feature>
<gene>
    <name evidence="6" type="ORF">BCR33DRAFT_724285</name>
</gene>
<feature type="binding site" evidence="4">
    <location>
        <position position="21"/>
    </location>
    <ligand>
        <name>Mg(2+)</name>
        <dbReference type="ChEBI" id="CHEBI:18420"/>
    </ligand>
</feature>
<dbReference type="EMBL" id="MCGO01000082">
    <property type="protein sequence ID" value="ORY30453.1"/>
    <property type="molecule type" value="Genomic_DNA"/>
</dbReference>
<dbReference type="InterPro" id="IPR005225">
    <property type="entry name" value="Small_GTP-bd"/>
</dbReference>
<keyword evidence="7" id="KW-1185">Reference proteome</keyword>
<dbReference type="GO" id="GO:0003924">
    <property type="term" value="F:GTPase activity"/>
    <property type="evidence" value="ECO:0007669"/>
    <property type="project" value="EnsemblFungi"/>
</dbReference>
<feature type="binding site" evidence="3">
    <location>
        <begin position="14"/>
        <end position="21"/>
    </location>
    <ligand>
        <name>GTP</name>
        <dbReference type="ChEBI" id="CHEBI:37565"/>
    </ligand>
</feature>
<evidence type="ECO:0000256" key="1">
    <source>
        <dbReference type="ARBA" id="ARBA00022741"/>
    </source>
</evidence>
<evidence type="ECO:0000256" key="4">
    <source>
        <dbReference type="PIRSR" id="PIRSR606689-2"/>
    </source>
</evidence>
<evidence type="ECO:0000256" key="2">
    <source>
        <dbReference type="ARBA" id="ARBA00023134"/>
    </source>
</evidence>
<reference evidence="6 7" key="1">
    <citation type="submission" date="2016-07" db="EMBL/GenBank/DDBJ databases">
        <title>Pervasive Adenine N6-methylation of Active Genes in Fungi.</title>
        <authorList>
            <consortium name="DOE Joint Genome Institute"/>
            <person name="Mondo S.J."/>
            <person name="Dannebaum R.O."/>
            <person name="Kuo R.C."/>
            <person name="Labutti K."/>
            <person name="Haridas S."/>
            <person name="Kuo A."/>
            <person name="Salamov A."/>
            <person name="Ahrendt S.R."/>
            <person name="Lipzen A."/>
            <person name="Sullivan W."/>
            <person name="Andreopoulos W.B."/>
            <person name="Clum A."/>
            <person name="Lindquist E."/>
            <person name="Daum C."/>
            <person name="Ramamoorthy G.K."/>
            <person name="Gryganskyi A."/>
            <person name="Culley D."/>
            <person name="Magnuson J.K."/>
            <person name="James T.Y."/>
            <person name="O'Malley M.A."/>
            <person name="Stajich J.E."/>
            <person name="Spatafora J.W."/>
            <person name="Visel A."/>
            <person name="Grigoriev I.V."/>
        </authorList>
    </citation>
    <scope>NUCLEOTIDE SEQUENCE [LARGE SCALE GENOMIC DNA]</scope>
    <source>
        <strain evidence="6 7">JEL800</strain>
    </source>
</reference>
<dbReference type="GO" id="GO:0034976">
    <property type="term" value="P:response to endoplasmic reticulum stress"/>
    <property type="evidence" value="ECO:0007669"/>
    <property type="project" value="EnsemblFungi"/>
</dbReference>
<evidence type="ECO:0000256" key="3">
    <source>
        <dbReference type="PIRSR" id="PIRSR606689-1"/>
    </source>
</evidence>
<dbReference type="InterPro" id="IPR006689">
    <property type="entry name" value="Small_GTPase_ARF/SAR"/>
</dbReference>
<feature type="binding site" evidence="3">
    <location>
        <position position="63"/>
    </location>
    <ligand>
        <name>GTP</name>
        <dbReference type="ChEBI" id="CHEBI:37565"/>
    </ligand>
</feature>
<proteinExistence type="inferred from homology"/>
<dbReference type="PRINTS" id="PR00328">
    <property type="entry name" value="SAR1GTPBP"/>
</dbReference>
<dbReference type="GO" id="GO:0034067">
    <property type="term" value="P:protein localization to Golgi apparatus"/>
    <property type="evidence" value="ECO:0007669"/>
    <property type="project" value="EnsemblFungi"/>
</dbReference>
<dbReference type="Pfam" id="PF00025">
    <property type="entry name" value="Arf"/>
    <property type="match status" value="1"/>
</dbReference>
<dbReference type="InterPro" id="IPR027417">
    <property type="entry name" value="P-loop_NTPase"/>
</dbReference>
<dbReference type="AlphaFoldDB" id="A0A1Y2B6J0"/>
<sequence>MYNRKEDYFVIILGLDNAGKTTLLERIKATYSSTEKPVHQTNCTHVGTIDMNATCINFWDLGGQSELRRLWSKYYAESHAILFVVDASDSERIKEAKSIFETITATEELDGLPLLLVANKADKANSMDLAQLKEMFNPIAVNLGARDSTVLSVSALRGQGVREAVDWLAIRLERNRANRPPVLRPL</sequence>
<dbReference type="SUPFAM" id="SSF52540">
    <property type="entry name" value="P-loop containing nucleoside triphosphate hydrolases"/>
    <property type="match status" value="1"/>
</dbReference>
<dbReference type="PANTHER" id="PTHR45909:SF1">
    <property type="entry name" value="ADP-RIBOSYLATION FACTOR-RELATED PROTEIN 1"/>
    <property type="match status" value="1"/>
</dbReference>
<dbReference type="InterPro" id="IPR024156">
    <property type="entry name" value="Small_GTPase_ARF"/>
</dbReference>